<dbReference type="CDD" id="cd00067">
    <property type="entry name" value="GAL4"/>
    <property type="match status" value="1"/>
</dbReference>
<gene>
    <name evidence="8" type="ORF">GJ744_002844</name>
</gene>
<dbReference type="AlphaFoldDB" id="A0A8H7AAR5"/>
<dbReference type="PANTHER" id="PTHR46910">
    <property type="entry name" value="TRANSCRIPTION FACTOR PDR1"/>
    <property type="match status" value="1"/>
</dbReference>
<dbReference type="GO" id="GO:0003677">
    <property type="term" value="F:DNA binding"/>
    <property type="evidence" value="ECO:0007669"/>
    <property type="project" value="UniProtKB-KW"/>
</dbReference>
<evidence type="ECO:0000256" key="6">
    <source>
        <dbReference type="ARBA" id="ARBA00023242"/>
    </source>
</evidence>
<keyword evidence="2" id="KW-0479">Metal-binding</keyword>
<dbReference type="SUPFAM" id="SSF57701">
    <property type="entry name" value="Zn2/Cys6 DNA-binding domain"/>
    <property type="match status" value="1"/>
</dbReference>
<dbReference type="EMBL" id="JAACFV010000150">
    <property type="protein sequence ID" value="KAF7504079.1"/>
    <property type="molecule type" value="Genomic_DNA"/>
</dbReference>
<dbReference type="CDD" id="cd12148">
    <property type="entry name" value="fungal_TF_MHR"/>
    <property type="match status" value="1"/>
</dbReference>
<comment type="subcellular location">
    <subcellularLocation>
        <location evidence="1">Nucleus</location>
    </subcellularLocation>
</comment>
<evidence type="ECO:0000256" key="2">
    <source>
        <dbReference type="ARBA" id="ARBA00022723"/>
    </source>
</evidence>
<dbReference type="Gene3D" id="4.10.240.10">
    <property type="entry name" value="Zn(2)-C6 fungal-type DNA-binding domain"/>
    <property type="match status" value="1"/>
</dbReference>
<proteinExistence type="predicted"/>
<feature type="domain" description="Zn(2)-C6 fungal-type" evidence="7">
    <location>
        <begin position="14"/>
        <end position="45"/>
    </location>
</feature>
<evidence type="ECO:0000256" key="1">
    <source>
        <dbReference type="ARBA" id="ARBA00004123"/>
    </source>
</evidence>
<name>A0A8H7AAR5_9EURO</name>
<evidence type="ECO:0000256" key="5">
    <source>
        <dbReference type="ARBA" id="ARBA00023163"/>
    </source>
</evidence>
<keyword evidence="5" id="KW-0804">Transcription</keyword>
<protein>
    <recommendedName>
        <fullName evidence="7">Zn(2)-C6 fungal-type domain-containing protein</fullName>
    </recommendedName>
</protein>
<dbReference type="GO" id="GO:0000981">
    <property type="term" value="F:DNA-binding transcription factor activity, RNA polymerase II-specific"/>
    <property type="evidence" value="ECO:0007669"/>
    <property type="project" value="InterPro"/>
</dbReference>
<keyword evidence="6" id="KW-0539">Nucleus</keyword>
<comment type="caution">
    <text evidence="8">The sequence shown here is derived from an EMBL/GenBank/DDBJ whole genome shotgun (WGS) entry which is preliminary data.</text>
</comment>
<evidence type="ECO:0000259" key="7">
    <source>
        <dbReference type="PROSITE" id="PS50048"/>
    </source>
</evidence>
<dbReference type="InterPro" id="IPR050987">
    <property type="entry name" value="AtrR-like"/>
</dbReference>
<accession>A0A8H7AAR5</accession>
<evidence type="ECO:0000256" key="4">
    <source>
        <dbReference type="ARBA" id="ARBA00023125"/>
    </source>
</evidence>
<dbReference type="Proteomes" id="UP000606974">
    <property type="component" value="Unassembled WGS sequence"/>
</dbReference>
<keyword evidence="4" id="KW-0238">DNA-binding</keyword>
<dbReference type="GO" id="GO:0005634">
    <property type="term" value="C:nucleus"/>
    <property type="evidence" value="ECO:0007669"/>
    <property type="project" value="UniProtKB-SubCell"/>
</dbReference>
<evidence type="ECO:0000256" key="3">
    <source>
        <dbReference type="ARBA" id="ARBA00023015"/>
    </source>
</evidence>
<keyword evidence="9" id="KW-1185">Reference proteome</keyword>
<evidence type="ECO:0000313" key="8">
    <source>
        <dbReference type="EMBL" id="KAF7504079.1"/>
    </source>
</evidence>
<evidence type="ECO:0000313" key="9">
    <source>
        <dbReference type="Proteomes" id="UP000606974"/>
    </source>
</evidence>
<dbReference type="InterPro" id="IPR036864">
    <property type="entry name" value="Zn2-C6_fun-type_DNA-bd_sf"/>
</dbReference>
<dbReference type="GO" id="GO:0008270">
    <property type="term" value="F:zinc ion binding"/>
    <property type="evidence" value="ECO:0007669"/>
    <property type="project" value="InterPro"/>
</dbReference>
<organism evidence="8 9">
    <name type="scientific">Endocarpon pusillum</name>
    <dbReference type="NCBI Taxonomy" id="364733"/>
    <lineage>
        <taxon>Eukaryota</taxon>
        <taxon>Fungi</taxon>
        <taxon>Dikarya</taxon>
        <taxon>Ascomycota</taxon>
        <taxon>Pezizomycotina</taxon>
        <taxon>Eurotiomycetes</taxon>
        <taxon>Chaetothyriomycetidae</taxon>
        <taxon>Verrucariales</taxon>
        <taxon>Verrucariaceae</taxon>
        <taxon>Endocarpon</taxon>
    </lineage>
</organism>
<dbReference type="PANTHER" id="PTHR46910:SF3">
    <property type="entry name" value="HALOTOLERANCE PROTEIN 9-RELATED"/>
    <property type="match status" value="1"/>
</dbReference>
<sequence length="281" mass="31859">MESAFAGDLRTHPACVHCYEKKVRCTYLSQGAACVRCHQQELDCVPRDSSQKKVRSSVRGGLEDLSQRVAQLEEALVFDIASTPVDRPVQNHFIDHELPTEFPNHSQPLAQPDYSHTPPPVVKSYRGTSSPWSTLVSQLDGKTSDKDLDAFQKDATKYAEDERSSSVSSTAALYNLLRRFPNLDRDTIVSYIRAYAKDAPYPILHFDSFMQTVEQVLDGQTSTRWGQIVCVLMVCGIYDFRLPRMVMCSIWLLDVPLQQQPSSQASRGRKRLLHTFSRRCK</sequence>
<reference evidence="8" key="1">
    <citation type="submission" date="2020-02" db="EMBL/GenBank/DDBJ databases">
        <authorList>
            <person name="Palmer J.M."/>
        </authorList>
    </citation>
    <scope>NUCLEOTIDE SEQUENCE</scope>
    <source>
        <strain evidence="8">EPUS1.4</strain>
        <tissue evidence="8">Thallus</tissue>
    </source>
</reference>
<dbReference type="InterPro" id="IPR001138">
    <property type="entry name" value="Zn2Cys6_DnaBD"/>
</dbReference>
<dbReference type="PROSITE" id="PS50048">
    <property type="entry name" value="ZN2_CY6_FUNGAL_2"/>
    <property type="match status" value="1"/>
</dbReference>
<keyword evidence="3" id="KW-0805">Transcription regulation</keyword>